<dbReference type="RefSeq" id="XP_047740775.1">
    <property type="nucleotide sequence ID" value="XM_047884819.1"/>
</dbReference>
<keyword evidence="3" id="KW-0053">Apoptosis</keyword>
<feature type="region of interest" description="Disordered" evidence="12">
    <location>
        <begin position="115"/>
        <end position="136"/>
    </location>
</feature>
<dbReference type="GO" id="GO:0046872">
    <property type="term" value="F:metal ion binding"/>
    <property type="evidence" value="ECO:0007669"/>
    <property type="project" value="UniProtKB-KW"/>
</dbReference>
<dbReference type="InterPro" id="IPR002117">
    <property type="entry name" value="p53_tumour_suppressor"/>
</dbReference>
<dbReference type="InterPro" id="IPR008967">
    <property type="entry name" value="p53-like_TF_DNA-bd_sf"/>
</dbReference>
<evidence type="ECO:0000256" key="1">
    <source>
        <dbReference type="ARBA" id="ARBA00004123"/>
    </source>
</evidence>
<dbReference type="GO" id="GO:0000981">
    <property type="term" value="F:DNA-binding transcription factor activity, RNA polymerase II-specific"/>
    <property type="evidence" value="ECO:0007669"/>
    <property type="project" value="TreeGrafter"/>
</dbReference>
<proteinExistence type="inferred from homology"/>
<evidence type="ECO:0000256" key="11">
    <source>
        <dbReference type="PIRSR" id="PIRSR602117-1"/>
    </source>
</evidence>
<dbReference type="InterPro" id="IPR012346">
    <property type="entry name" value="p53/RUNT-type_TF_DNA-bd_sf"/>
</dbReference>
<feature type="region of interest" description="Disordered" evidence="12">
    <location>
        <begin position="599"/>
        <end position="641"/>
    </location>
</feature>
<feature type="binding site" evidence="11">
    <location>
        <position position="486"/>
    </location>
    <ligand>
        <name>Zn(2+)</name>
        <dbReference type="ChEBI" id="CHEBI:29105"/>
    </ligand>
</feature>
<dbReference type="PANTHER" id="PTHR11447:SF16">
    <property type="entry name" value="P53 PROTEIN LONG FORM VARIANT 1"/>
    <property type="match status" value="1"/>
</dbReference>
<keyword evidence="6" id="KW-0805">Transcription regulation</keyword>
<feature type="binding site" evidence="11">
    <location>
        <position position="489"/>
    </location>
    <ligand>
        <name>Zn(2+)</name>
        <dbReference type="ChEBI" id="CHEBI:29105"/>
    </ligand>
</feature>
<evidence type="ECO:0000256" key="7">
    <source>
        <dbReference type="ARBA" id="ARBA00023125"/>
    </source>
</evidence>
<comment type="cofactor">
    <cofactor evidence="11">
        <name>Zn(2+)</name>
        <dbReference type="ChEBI" id="CHEBI:29105"/>
    </cofactor>
    <text evidence="11">Binds 1 zinc ion per subunit.</text>
</comment>
<evidence type="ECO:0000256" key="9">
    <source>
        <dbReference type="ARBA" id="ARBA00023163"/>
    </source>
</evidence>
<dbReference type="PRINTS" id="PR00386">
    <property type="entry name" value="P53SUPPRESSR"/>
</dbReference>
<dbReference type="Pfam" id="PF00870">
    <property type="entry name" value="P53"/>
    <property type="match status" value="1"/>
</dbReference>
<feature type="domain" description="p53 DNA-binding" evidence="13">
    <location>
        <begin position="409"/>
        <end position="591"/>
    </location>
</feature>
<accession>A0A979FX93</accession>
<dbReference type="GO" id="GO:0000978">
    <property type="term" value="F:RNA polymerase II cis-regulatory region sequence-specific DNA binding"/>
    <property type="evidence" value="ECO:0007669"/>
    <property type="project" value="TreeGrafter"/>
</dbReference>
<feature type="compositionally biased region" description="Basic and acidic residues" evidence="12">
    <location>
        <begin position="599"/>
        <end position="614"/>
    </location>
</feature>
<evidence type="ECO:0000256" key="5">
    <source>
        <dbReference type="ARBA" id="ARBA00022833"/>
    </source>
</evidence>
<feature type="compositionally biased region" description="Low complexity" evidence="12">
    <location>
        <begin position="121"/>
        <end position="136"/>
    </location>
</feature>
<name>A0A979FX93_HYAAZ</name>
<dbReference type="GeneID" id="108677756"/>
<feature type="binding site" evidence="11">
    <location>
        <position position="546"/>
    </location>
    <ligand>
        <name>Zn(2+)</name>
        <dbReference type="ChEBI" id="CHEBI:29105"/>
    </ligand>
</feature>
<keyword evidence="4 11" id="KW-0479">Metal-binding</keyword>
<evidence type="ECO:0000256" key="8">
    <source>
        <dbReference type="ARBA" id="ARBA00023159"/>
    </source>
</evidence>
<evidence type="ECO:0000256" key="12">
    <source>
        <dbReference type="SAM" id="MobiDB-lite"/>
    </source>
</evidence>
<dbReference type="AlphaFoldDB" id="A0A979FX93"/>
<keyword evidence="7" id="KW-0238">DNA-binding</keyword>
<evidence type="ECO:0000256" key="6">
    <source>
        <dbReference type="ARBA" id="ARBA00023015"/>
    </source>
</evidence>
<evidence type="ECO:0000256" key="4">
    <source>
        <dbReference type="ARBA" id="ARBA00022723"/>
    </source>
</evidence>
<dbReference type="SUPFAM" id="SSF49417">
    <property type="entry name" value="p53-like transcription factors"/>
    <property type="match status" value="1"/>
</dbReference>
<protein>
    <submittedName>
        <fullName evidence="15">Uncharacterized protein LOC108677756</fullName>
    </submittedName>
</protein>
<organism evidence="14 15">
    <name type="scientific">Hyalella azteca</name>
    <name type="common">Amphipod</name>
    <dbReference type="NCBI Taxonomy" id="294128"/>
    <lineage>
        <taxon>Eukaryota</taxon>
        <taxon>Metazoa</taxon>
        <taxon>Ecdysozoa</taxon>
        <taxon>Arthropoda</taxon>
        <taxon>Crustacea</taxon>
        <taxon>Multicrustacea</taxon>
        <taxon>Malacostraca</taxon>
        <taxon>Eumalacostraca</taxon>
        <taxon>Peracarida</taxon>
        <taxon>Amphipoda</taxon>
        <taxon>Senticaudata</taxon>
        <taxon>Talitrida</taxon>
        <taxon>Talitroidea</taxon>
        <taxon>Hyalellidae</taxon>
        <taxon>Hyalella</taxon>
    </lineage>
</organism>
<keyword evidence="9" id="KW-0804">Transcription</keyword>
<sequence>MTQQKHLLLCLMDQQNTTSVLPDSDSLSAVEIAAFDDFLAKLSSGTFFDEDIIGMPSTSAGSENLSTQLDCGSQNVVNASQDVHNSKGNIGAGAVGPWIPVADGFGCLGNPCNSQEVMSSQQPLQPQQQLQQHQQQQLQQPRQQQLQQIPQQQQLQQIPQLLQIPQQQQLQPQHQLLQLQLPQQQQQQPLQHQQQQMQPQHQLLQPQQMLLQQKSQQLQQQEQQELNFHPQDSGSFLTLPLSFVTISNQLKFYNHPFKHPQITQAPFVFSKKSCFASLFAGEALVKYQPQSRVQHKPVADRQITTEQDASTLTLLSHLTAGPSSAINPGCDPYTEQPYSPDTQLSAALVAQECEALVVQECIETDPSSNDVAVKSSFDRNLGHPNTNVSKPVKEEILPPCDSLDVMHLNHWPGDLHFSIRLPAQLHTNPKWCYSEILKRLYCPPGVTFEVLVALKNWQAVEGGGAAVRLCAVYTDAHHRTSAVKRCCNHSKQDQTPNCDHIIQVDSSHAVYSSVGDRKVVTVPLHAPPPGVNHVKLLVKCTCMTSCMGGPTRRPFAVLFSCMMHGMEVGRHCLSIKCCKNYNRDKDADEDKLQRIEAKAIEDQRTRIPNAKEKSPAPSTSGGKKRKLEMKNKTSDGGPDLSCGTKSSSCGLSSLSTQLPAAICPPAPAGYVNVLVPQQYETRMTDYLRALIAHDLLKEKLPETYQRYLK</sequence>
<gene>
    <name evidence="15" type="primary">LOC108677756</name>
</gene>
<dbReference type="OrthoDB" id="5915660at2759"/>
<evidence type="ECO:0000259" key="13">
    <source>
        <dbReference type="Pfam" id="PF00870"/>
    </source>
</evidence>
<dbReference type="GO" id="GO:0006915">
    <property type="term" value="P:apoptotic process"/>
    <property type="evidence" value="ECO:0007669"/>
    <property type="project" value="UniProtKB-KW"/>
</dbReference>
<keyword evidence="14" id="KW-1185">Reference proteome</keyword>
<feature type="binding site" evidence="11">
    <location>
        <position position="542"/>
    </location>
    <ligand>
        <name>Zn(2+)</name>
        <dbReference type="ChEBI" id="CHEBI:29105"/>
    </ligand>
</feature>
<dbReference type="PANTHER" id="PTHR11447">
    <property type="entry name" value="CELLULAR TUMOR ANTIGEN P53"/>
    <property type="match status" value="1"/>
</dbReference>
<comment type="subcellular location">
    <subcellularLocation>
        <location evidence="1">Nucleus</location>
    </subcellularLocation>
</comment>
<dbReference type="InterPro" id="IPR011615">
    <property type="entry name" value="p53_DNA-bd"/>
</dbReference>
<dbReference type="Proteomes" id="UP000694843">
    <property type="component" value="Unplaced"/>
</dbReference>
<evidence type="ECO:0000256" key="10">
    <source>
        <dbReference type="ARBA" id="ARBA00023242"/>
    </source>
</evidence>
<comment type="similarity">
    <text evidence="2">Belongs to the p53 family.</text>
</comment>
<keyword evidence="5 11" id="KW-0862">Zinc</keyword>
<evidence type="ECO:0000313" key="15">
    <source>
        <dbReference type="RefSeq" id="XP_047740775.1"/>
    </source>
</evidence>
<dbReference type="KEGG" id="hazt:108677756"/>
<keyword evidence="8" id="KW-0010">Activator</keyword>
<reference evidence="15" key="1">
    <citation type="submission" date="2025-08" db="UniProtKB">
        <authorList>
            <consortium name="RefSeq"/>
        </authorList>
    </citation>
    <scope>IDENTIFICATION</scope>
    <source>
        <tissue evidence="15">Whole organism</tissue>
    </source>
</reference>
<keyword evidence="10" id="KW-0539">Nucleus</keyword>
<dbReference type="GO" id="GO:0005634">
    <property type="term" value="C:nucleus"/>
    <property type="evidence" value="ECO:0007669"/>
    <property type="project" value="UniProtKB-SubCell"/>
</dbReference>
<evidence type="ECO:0000256" key="2">
    <source>
        <dbReference type="ARBA" id="ARBA00006167"/>
    </source>
</evidence>
<dbReference type="Gene3D" id="2.60.40.720">
    <property type="match status" value="1"/>
</dbReference>
<evidence type="ECO:0000313" key="14">
    <source>
        <dbReference type="Proteomes" id="UP000694843"/>
    </source>
</evidence>
<evidence type="ECO:0000256" key="3">
    <source>
        <dbReference type="ARBA" id="ARBA00022703"/>
    </source>
</evidence>